<dbReference type="Gene3D" id="3.30.9.10">
    <property type="entry name" value="D-Amino Acid Oxidase, subunit A, domain 2"/>
    <property type="match status" value="1"/>
</dbReference>
<name>A0A7D8Z4Z6_VANHU</name>
<sequence>MPFWPQPYESTTSHWQQTNRGPDSLWNHGREAQLPAEADYVIVGAGVTGVSLAYHLTRPGAAGEGKTVVILDAKDVGSGASGRNGGHVSPRSFMYLSELWEPLEHGGGGLSMDKAVEAWFFELDNLDYVEQLIKAEGLDVDFWRGERYEVFTSPEKAAHTRKAYDEFKAAIAKTRFAGRTLPWTVVDDPVEAKKLSRNDRALALNIGPAGSWHPHRGVTALLRLALASKTSDCSFFSWCPVQSFTRAGEGWDLDCGGRGTIRAKEVILATNAYTRHLFPDDTTGIVPTFAQAGRVVPPASYAGPRALKNSYAVELGPYLIQTPHSGLVLGPYIDVLYKEGIHTRDEIFYHDDDSKVTKGVQKCGYSCLGYRL</sequence>
<feature type="domain" description="FAD dependent oxidoreductase" evidence="1">
    <location>
        <begin position="39"/>
        <end position="342"/>
    </location>
</feature>
<dbReference type="AlphaFoldDB" id="A0A7D8Z4Z6"/>
<gene>
    <name evidence="2" type="ORF">VHUM_01255</name>
</gene>
<organism evidence="2 3">
    <name type="scientific">Vanrija humicola</name>
    <name type="common">Yeast</name>
    <name type="synonym">Cryptococcus humicola</name>
    <dbReference type="NCBI Taxonomy" id="5417"/>
    <lineage>
        <taxon>Eukaryota</taxon>
        <taxon>Fungi</taxon>
        <taxon>Dikarya</taxon>
        <taxon>Basidiomycota</taxon>
        <taxon>Agaricomycotina</taxon>
        <taxon>Tremellomycetes</taxon>
        <taxon>Trichosporonales</taxon>
        <taxon>Trichosporonaceae</taxon>
        <taxon>Vanrija</taxon>
    </lineage>
</organism>
<dbReference type="InterPro" id="IPR006076">
    <property type="entry name" value="FAD-dep_OxRdtase"/>
</dbReference>
<reference evidence="2 3" key="1">
    <citation type="journal article" date="2019" name="PLoS Genet.">
        <title>Convergent evolution of linked mating-type loci in basidiomycete fungi.</title>
        <authorList>
            <person name="Sun S."/>
            <person name="Coelho M.A."/>
            <person name="Heitman J."/>
            <person name="Nowrousian M."/>
        </authorList>
    </citation>
    <scope>NUCLEOTIDE SEQUENCE [LARGE SCALE GENOMIC DNA]</scope>
    <source>
        <strain evidence="2 3">CBS 4282</strain>
    </source>
</reference>
<evidence type="ECO:0000313" key="2">
    <source>
        <dbReference type="EMBL" id="TXT12854.1"/>
    </source>
</evidence>
<dbReference type="PANTHER" id="PTHR13847:SF260">
    <property type="entry name" value="FAD DEPENDENT OXIDOREDUCTASE DOMAIN-CONTAINING PROTEIN"/>
    <property type="match status" value="1"/>
</dbReference>
<dbReference type="Proteomes" id="UP000473826">
    <property type="component" value="Unassembled WGS sequence"/>
</dbReference>
<proteinExistence type="predicted"/>
<evidence type="ECO:0000259" key="1">
    <source>
        <dbReference type="Pfam" id="PF01266"/>
    </source>
</evidence>
<dbReference type="PANTHER" id="PTHR13847">
    <property type="entry name" value="SARCOSINE DEHYDROGENASE-RELATED"/>
    <property type="match status" value="1"/>
</dbReference>
<evidence type="ECO:0000313" key="3">
    <source>
        <dbReference type="Proteomes" id="UP000473826"/>
    </source>
</evidence>
<keyword evidence="3" id="KW-1185">Reference proteome</keyword>
<dbReference type="Pfam" id="PF01266">
    <property type="entry name" value="DAO"/>
    <property type="match status" value="1"/>
</dbReference>
<dbReference type="Gene3D" id="3.50.50.60">
    <property type="entry name" value="FAD/NAD(P)-binding domain"/>
    <property type="match status" value="1"/>
</dbReference>
<comment type="caution">
    <text evidence="2">The sequence shown here is derived from an EMBL/GenBank/DDBJ whole genome shotgun (WGS) entry which is preliminary data.</text>
</comment>
<protein>
    <recommendedName>
        <fullName evidence="1">FAD dependent oxidoreductase domain-containing protein</fullName>
    </recommendedName>
</protein>
<accession>A0A7D8Z4Z6</accession>
<dbReference type="GO" id="GO:0005737">
    <property type="term" value="C:cytoplasm"/>
    <property type="evidence" value="ECO:0007669"/>
    <property type="project" value="TreeGrafter"/>
</dbReference>
<dbReference type="OrthoDB" id="429143at2759"/>
<dbReference type="SUPFAM" id="SSF51905">
    <property type="entry name" value="FAD/NAD(P)-binding domain"/>
    <property type="match status" value="1"/>
</dbReference>
<dbReference type="EMBL" id="QKWK01000003">
    <property type="protein sequence ID" value="TXT12854.1"/>
    <property type="molecule type" value="Genomic_DNA"/>
</dbReference>
<dbReference type="InterPro" id="IPR036188">
    <property type="entry name" value="FAD/NAD-bd_sf"/>
</dbReference>